<dbReference type="GO" id="GO:0034976">
    <property type="term" value="P:response to endoplasmic reticulum stress"/>
    <property type="evidence" value="ECO:0007669"/>
    <property type="project" value="TreeGrafter"/>
</dbReference>
<evidence type="ECO:0000259" key="9">
    <source>
        <dbReference type="Pfam" id="PF00085"/>
    </source>
</evidence>
<proteinExistence type="inferred from homology"/>
<sequence length="317" mass="37076">MKMRMMERWREESCWRMMDRGELEGRRTMERKKWREIGCKKMRFFEKKGSGIKNRLNIPKTIRKFSIDHNFRPMGMEFHPGPLQIVNKHGDDDYGEHDEDYVSLKTNNFDGYSHQFPIFVVNFYAPWCYWSNRLKPSWEKTAKIMKERYDPEIDGRILLAKVDCTVEIELCRRFSIFGALQHDYLFMPTCSLTLWLVEDGYNEIAAHMLSNFNAAVLLLNPDRQLQNSGLGRNNEEGIPKWRRRCSPREEVAVLSRDSSSNALQGHGWRSTIGTPTTDREERLAEAARETEGGLAEAASRAEAARRREEGDGRRRAS</sequence>
<name>A0AAP0IYG8_9MAGN</name>
<evidence type="ECO:0000313" key="11">
    <source>
        <dbReference type="Proteomes" id="UP001417504"/>
    </source>
</evidence>
<gene>
    <name evidence="10" type="ORF">Sjap_013799</name>
</gene>
<evidence type="ECO:0000256" key="8">
    <source>
        <dbReference type="SAM" id="MobiDB-lite"/>
    </source>
</evidence>
<dbReference type="GO" id="GO:0003756">
    <property type="term" value="F:protein disulfide isomerase activity"/>
    <property type="evidence" value="ECO:0007669"/>
    <property type="project" value="UniProtKB-EC"/>
</dbReference>
<comment type="subcellular location">
    <subcellularLocation>
        <location evidence="2">Endoplasmic reticulum lumen</location>
    </subcellularLocation>
</comment>
<evidence type="ECO:0000256" key="1">
    <source>
        <dbReference type="ARBA" id="ARBA00001182"/>
    </source>
</evidence>
<feature type="compositionally biased region" description="Low complexity" evidence="8">
    <location>
        <begin position="292"/>
        <end position="301"/>
    </location>
</feature>
<dbReference type="EMBL" id="JBBNAE010000005">
    <property type="protein sequence ID" value="KAK9124197.1"/>
    <property type="molecule type" value="Genomic_DNA"/>
</dbReference>
<keyword evidence="7" id="KW-0676">Redox-active center</keyword>
<dbReference type="Proteomes" id="UP001417504">
    <property type="component" value="Unassembled WGS sequence"/>
</dbReference>
<dbReference type="GO" id="GO:0006457">
    <property type="term" value="P:protein folding"/>
    <property type="evidence" value="ECO:0007669"/>
    <property type="project" value="TreeGrafter"/>
</dbReference>
<comment type="catalytic activity">
    <reaction evidence="1">
        <text>Catalyzes the rearrangement of -S-S- bonds in proteins.</text>
        <dbReference type="EC" id="5.3.4.1"/>
    </reaction>
</comment>
<evidence type="ECO:0000256" key="3">
    <source>
        <dbReference type="ARBA" id="ARBA00006347"/>
    </source>
</evidence>
<evidence type="ECO:0000256" key="6">
    <source>
        <dbReference type="ARBA" id="ARBA00023235"/>
    </source>
</evidence>
<evidence type="ECO:0000256" key="4">
    <source>
        <dbReference type="ARBA" id="ARBA00012723"/>
    </source>
</evidence>
<dbReference type="SUPFAM" id="SSF52833">
    <property type="entry name" value="Thioredoxin-like"/>
    <property type="match status" value="1"/>
</dbReference>
<feature type="compositionally biased region" description="Basic and acidic residues" evidence="8">
    <location>
        <begin position="302"/>
        <end position="317"/>
    </location>
</feature>
<reference evidence="10 11" key="1">
    <citation type="submission" date="2024-01" db="EMBL/GenBank/DDBJ databases">
        <title>Genome assemblies of Stephania.</title>
        <authorList>
            <person name="Yang L."/>
        </authorList>
    </citation>
    <scope>NUCLEOTIDE SEQUENCE [LARGE SCALE GENOMIC DNA]</scope>
    <source>
        <strain evidence="10">QJT</strain>
        <tissue evidence="10">Leaf</tissue>
    </source>
</reference>
<dbReference type="EC" id="5.3.4.1" evidence="4"/>
<evidence type="ECO:0000256" key="7">
    <source>
        <dbReference type="ARBA" id="ARBA00023284"/>
    </source>
</evidence>
<keyword evidence="11" id="KW-1185">Reference proteome</keyword>
<dbReference type="GO" id="GO:0005788">
    <property type="term" value="C:endoplasmic reticulum lumen"/>
    <property type="evidence" value="ECO:0007669"/>
    <property type="project" value="UniProtKB-SubCell"/>
</dbReference>
<dbReference type="CDD" id="cd02961">
    <property type="entry name" value="PDI_a_family"/>
    <property type="match status" value="1"/>
</dbReference>
<keyword evidence="6" id="KW-0413">Isomerase</keyword>
<evidence type="ECO:0000256" key="2">
    <source>
        <dbReference type="ARBA" id="ARBA00004319"/>
    </source>
</evidence>
<evidence type="ECO:0000256" key="5">
    <source>
        <dbReference type="ARBA" id="ARBA00022824"/>
    </source>
</evidence>
<feature type="compositionally biased region" description="Basic and acidic residues" evidence="8">
    <location>
        <begin position="277"/>
        <end position="291"/>
    </location>
</feature>
<accession>A0AAP0IYG8</accession>
<feature type="domain" description="Thioredoxin" evidence="9">
    <location>
        <begin position="103"/>
        <end position="176"/>
    </location>
</feature>
<dbReference type="AlphaFoldDB" id="A0AAP0IYG8"/>
<evidence type="ECO:0000313" key="10">
    <source>
        <dbReference type="EMBL" id="KAK9124197.1"/>
    </source>
</evidence>
<comment type="caution">
    <text evidence="10">The sequence shown here is derived from an EMBL/GenBank/DDBJ whole genome shotgun (WGS) entry which is preliminary data.</text>
</comment>
<keyword evidence="5" id="KW-0256">Endoplasmic reticulum</keyword>
<protein>
    <recommendedName>
        <fullName evidence="4">protein disulfide-isomerase</fullName>
        <ecNumber evidence="4">5.3.4.1</ecNumber>
    </recommendedName>
</protein>
<comment type="similarity">
    <text evidence="3">Belongs to the protein disulfide isomerase family.</text>
</comment>
<dbReference type="InterPro" id="IPR036249">
    <property type="entry name" value="Thioredoxin-like_sf"/>
</dbReference>
<dbReference type="PANTHER" id="PTHR18929:SF132">
    <property type="entry name" value="PROTEIN DISULFIDE-ISOMERASE A3"/>
    <property type="match status" value="1"/>
</dbReference>
<organism evidence="10 11">
    <name type="scientific">Stephania japonica</name>
    <dbReference type="NCBI Taxonomy" id="461633"/>
    <lineage>
        <taxon>Eukaryota</taxon>
        <taxon>Viridiplantae</taxon>
        <taxon>Streptophyta</taxon>
        <taxon>Embryophyta</taxon>
        <taxon>Tracheophyta</taxon>
        <taxon>Spermatophyta</taxon>
        <taxon>Magnoliopsida</taxon>
        <taxon>Ranunculales</taxon>
        <taxon>Menispermaceae</taxon>
        <taxon>Menispermoideae</taxon>
        <taxon>Cissampelideae</taxon>
        <taxon>Stephania</taxon>
    </lineage>
</organism>
<dbReference type="PANTHER" id="PTHR18929">
    <property type="entry name" value="PROTEIN DISULFIDE ISOMERASE"/>
    <property type="match status" value="1"/>
</dbReference>
<dbReference type="Gene3D" id="3.40.30.10">
    <property type="entry name" value="Glutaredoxin"/>
    <property type="match status" value="1"/>
</dbReference>
<feature type="region of interest" description="Disordered" evidence="8">
    <location>
        <begin position="255"/>
        <end position="317"/>
    </location>
</feature>
<dbReference type="InterPro" id="IPR013766">
    <property type="entry name" value="Thioredoxin_domain"/>
</dbReference>
<dbReference type="Pfam" id="PF00085">
    <property type="entry name" value="Thioredoxin"/>
    <property type="match status" value="1"/>
</dbReference>